<sequence length="188" mass="20246">MKNVRTIQGCSPTATRFDEYFPSSQGSKRRKLGSNIPTVLAVGDSDKQGKDGHEAEAGELSPSDSLDAGLQWTASSPKRFFMKDGYDECLKTALHCSLRNAELDKWRRLSVMEEAIAQPSETKDSLPSSLSSSPCVKTHSHAPPPPDESVSPQASQESYGGDWVDGVADKLLAGDLPSDVIAAEHKSI</sequence>
<accession>A0A2K0U636</accession>
<name>A0A2K0U636_GIBNY</name>
<evidence type="ECO:0000313" key="2">
    <source>
        <dbReference type="EMBL" id="PNP53256.1"/>
    </source>
</evidence>
<reference evidence="2 3" key="1">
    <citation type="submission" date="2017-06" db="EMBL/GenBank/DDBJ databases">
        <title>Genome of Fusarium nygamai isolate CS10214.</title>
        <authorList>
            <person name="Gardiner D.M."/>
            <person name="Obanor F."/>
            <person name="Kazan K."/>
        </authorList>
    </citation>
    <scope>NUCLEOTIDE SEQUENCE [LARGE SCALE GENOMIC DNA]</scope>
    <source>
        <strain evidence="2 3">CS10214</strain>
    </source>
</reference>
<protein>
    <submittedName>
        <fullName evidence="2">Uncharacterized protein</fullName>
    </submittedName>
</protein>
<evidence type="ECO:0000313" key="3">
    <source>
        <dbReference type="Proteomes" id="UP000236664"/>
    </source>
</evidence>
<dbReference type="Proteomes" id="UP000236664">
    <property type="component" value="Unassembled WGS sequence"/>
</dbReference>
<feature type="compositionally biased region" description="Basic and acidic residues" evidence="1">
    <location>
        <begin position="44"/>
        <end position="56"/>
    </location>
</feature>
<proteinExistence type="predicted"/>
<dbReference type="EMBL" id="MTQA01000692">
    <property type="protein sequence ID" value="PNP53256.1"/>
    <property type="molecule type" value="Genomic_DNA"/>
</dbReference>
<feature type="compositionally biased region" description="Low complexity" evidence="1">
    <location>
        <begin position="125"/>
        <end position="134"/>
    </location>
</feature>
<organism evidence="2 3">
    <name type="scientific">Gibberella nygamai</name>
    <name type="common">Bean root rot disease fungus</name>
    <name type="synonym">Fusarium nygamai</name>
    <dbReference type="NCBI Taxonomy" id="42673"/>
    <lineage>
        <taxon>Eukaryota</taxon>
        <taxon>Fungi</taxon>
        <taxon>Dikarya</taxon>
        <taxon>Ascomycota</taxon>
        <taxon>Pezizomycotina</taxon>
        <taxon>Sordariomycetes</taxon>
        <taxon>Hypocreomycetidae</taxon>
        <taxon>Hypocreales</taxon>
        <taxon>Nectriaceae</taxon>
        <taxon>Fusarium</taxon>
        <taxon>Fusarium fujikuroi species complex</taxon>
    </lineage>
</organism>
<dbReference type="OrthoDB" id="5006268at2759"/>
<comment type="caution">
    <text evidence="2">The sequence shown here is derived from an EMBL/GenBank/DDBJ whole genome shotgun (WGS) entry which is preliminary data.</text>
</comment>
<keyword evidence="3" id="KW-1185">Reference proteome</keyword>
<evidence type="ECO:0000256" key="1">
    <source>
        <dbReference type="SAM" id="MobiDB-lite"/>
    </source>
</evidence>
<feature type="region of interest" description="Disordered" evidence="1">
    <location>
        <begin position="118"/>
        <end position="162"/>
    </location>
</feature>
<feature type="region of interest" description="Disordered" evidence="1">
    <location>
        <begin position="18"/>
        <end position="69"/>
    </location>
</feature>
<gene>
    <name evidence="2" type="ORF">FNYG_15765</name>
</gene>
<dbReference type="AlphaFoldDB" id="A0A2K0U636"/>